<proteinExistence type="predicted"/>
<feature type="short sequence motif" description="Histidine triad motif" evidence="1">
    <location>
        <begin position="92"/>
        <end position="96"/>
    </location>
</feature>
<evidence type="ECO:0000256" key="1">
    <source>
        <dbReference type="PROSITE-ProRule" id="PRU00464"/>
    </source>
</evidence>
<comment type="caution">
    <text evidence="3">The sequence shown here is derived from an EMBL/GenBank/DDBJ whole genome shotgun (WGS) entry which is preliminary data.</text>
</comment>
<sequence length="150" mass="16823">MSQPPVQCPLCHETGGLLIVQTPKWRLIRAEDANFPAFYRLVWQAHVAEFSDLGVAERAACMAAVTVVEQTLRAALAPTKINLASLGNVVPHLHWHVIARFDWDSHFPNPVWGAPLRQLDGPAEQWLALPLSELDQRLREALRQHEASAR</sequence>
<organism evidence="3 4">
    <name type="scientific">Roseateles aquae</name>
    <dbReference type="NCBI Taxonomy" id="3077235"/>
    <lineage>
        <taxon>Bacteria</taxon>
        <taxon>Pseudomonadati</taxon>
        <taxon>Pseudomonadota</taxon>
        <taxon>Betaproteobacteria</taxon>
        <taxon>Burkholderiales</taxon>
        <taxon>Sphaerotilaceae</taxon>
        <taxon>Roseateles</taxon>
    </lineage>
</organism>
<reference evidence="3" key="1">
    <citation type="submission" date="2023-09" db="EMBL/GenBank/DDBJ databases">
        <title>Paucibacter sp. APW11 Genome sequencing and assembly.</title>
        <authorList>
            <person name="Kim I."/>
        </authorList>
    </citation>
    <scope>NUCLEOTIDE SEQUENCE</scope>
    <source>
        <strain evidence="3">APW11</strain>
    </source>
</reference>
<gene>
    <name evidence="3" type="ORF">RQP53_18705</name>
</gene>
<keyword evidence="4" id="KW-1185">Reference proteome</keyword>
<keyword evidence="3" id="KW-0808">Transferase</keyword>
<feature type="domain" description="HIT" evidence="2">
    <location>
        <begin position="41"/>
        <end position="107"/>
    </location>
</feature>
<dbReference type="PROSITE" id="PS51084">
    <property type="entry name" value="HIT_2"/>
    <property type="match status" value="1"/>
</dbReference>
<dbReference type="Proteomes" id="UP001246372">
    <property type="component" value="Unassembled WGS sequence"/>
</dbReference>
<protein>
    <submittedName>
        <fullName evidence="3">HIT family protein</fullName>
        <ecNumber evidence="3">2.1.1.-</ecNumber>
    </submittedName>
</protein>
<dbReference type="Pfam" id="PF01230">
    <property type="entry name" value="HIT"/>
    <property type="match status" value="1"/>
</dbReference>
<dbReference type="SUPFAM" id="SSF54197">
    <property type="entry name" value="HIT-like"/>
    <property type="match status" value="1"/>
</dbReference>
<dbReference type="GO" id="GO:0032259">
    <property type="term" value="P:methylation"/>
    <property type="evidence" value="ECO:0007669"/>
    <property type="project" value="UniProtKB-KW"/>
</dbReference>
<dbReference type="Gene3D" id="3.30.428.10">
    <property type="entry name" value="HIT-like"/>
    <property type="match status" value="1"/>
</dbReference>
<dbReference type="RefSeq" id="WP_315652193.1">
    <property type="nucleotide sequence ID" value="NZ_JAVXZY010000008.1"/>
</dbReference>
<keyword evidence="3" id="KW-0489">Methyltransferase</keyword>
<dbReference type="InterPro" id="IPR036265">
    <property type="entry name" value="HIT-like_sf"/>
</dbReference>
<evidence type="ECO:0000259" key="2">
    <source>
        <dbReference type="PROSITE" id="PS51084"/>
    </source>
</evidence>
<dbReference type="EMBL" id="JAVXZY010000008">
    <property type="protein sequence ID" value="MDT9001317.1"/>
    <property type="molecule type" value="Genomic_DNA"/>
</dbReference>
<evidence type="ECO:0000313" key="4">
    <source>
        <dbReference type="Proteomes" id="UP001246372"/>
    </source>
</evidence>
<dbReference type="EC" id="2.1.1.-" evidence="3"/>
<evidence type="ECO:0000313" key="3">
    <source>
        <dbReference type="EMBL" id="MDT9001317.1"/>
    </source>
</evidence>
<accession>A0ABU3PG52</accession>
<dbReference type="InterPro" id="IPR011146">
    <property type="entry name" value="HIT-like"/>
</dbReference>
<dbReference type="GO" id="GO:0008168">
    <property type="term" value="F:methyltransferase activity"/>
    <property type="evidence" value="ECO:0007669"/>
    <property type="project" value="UniProtKB-KW"/>
</dbReference>
<name>A0ABU3PG52_9BURK</name>